<dbReference type="RefSeq" id="WP_025291388.1">
    <property type="nucleotide sequence ID" value="NZ_CP006644.1"/>
</dbReference>
<evidence type="ECO:0000259" key="10">
    <source>
        <dbReference type="PROSITE" id="PS50109"/>
    </source>
</evidence>
<dbReference type="Pfam" id="PF02518">
    <property type="entry name" value="HATPase_c"/>
    <property type="match status" value="1"/>
</dbReference>
<dbReference type="FunFam" id="3.30.565.10:FF:000010">
    <property type="entry name" value="Sensor histidine kinase RcsC"/>
    <property type="match status" value="1"/>
</dbReference>
<evidence type="ECO:0000256" key="9">
    <source>
        <dbReference type="SAM" id="Phobius"/>
    </source>
</evidence>
<dbReference type="EC" id="2.7.13.3" evidence="2"/>
<feature type="transmembrane region" description="Helical" evidence="9">
    <location>
        <begin position="565"/>
        <end position="588"/>
    </location>
</feature>
<dbReference type="SMART" id="SM00448">
    <property type="entry name" value="REC"/>
    <property type="match status" value="1"/>
</dbReference>
<dbReference type="SUPFAM" id="SSF47384">
    <property type="entry name" value="Homodimeric domain of signal transducing histidine kinase"/>
    <property type="match status" value="1"/>
</dbReference>
<evidence type="ECO:0000256" key="3">
    <source>
        <dbReference type="ARBA" id="ARBA00022553"/>
    </source>
</evidence>
<dbReference type="InterPro" id="IPR005467">
    <property type="entry name" value="His_kinase_dom"/>
</dbReference>
<dbReference type="eggNOG" id="COG1457">
    <property type="taxonomic scope" value="Bacteria"/>
</dbReference>
<evidence type="ECO:0000313" key="13">
    <source>
        <dbReference type="Proteomes" id="UP000018851"/>
    </source>
</evidence>
<feature type="domain" description="Histidine kinase" evidence="10">
    <location>
        <begin position="678"/>
        <end position="893"/>
    </location>
</feature>
<dbReference type="InterPro" id="IPR036890">
    <property type="entry name" value="HATPase_C_sf"/>
</dbReference>
<evidence type="ECO:0000256" key="7">
    <source>
        <dbReference type="PROSITE-ProRule" id="PRU00169"/>
    </source>
</evidence>
<dbReference type="InterPro" id="IPR011006">
    <property type="entry name" value="CheY-like_superfamily"/>
</dbReference>
<dbReference type="HOGENOM" id="CLU_008084_1_0_5"/>
<keyword evidence="3 7" id="KW-0597">Phosphoprotein</keyword>
<evidence type="ECO:0000313" key="12">
    <source>
        <dbReference type="EMBL" id="AHE53117.1"/>
    </source>
</evidence>
<dbReference type="OrthoDB" id="9801651at2"/>
<dbReference type="Gene3D" id="3.30.565.10">
    <property type="entry name" value="Histidine kinase-like ATPase, C-terminal domain"/>
    <property type="match status" value="1"/>
</dbReference>
<feature type="transmembrane region" description="Helical" evidence="9">
    <location>
        <begin position="456"/>
        <end position="476"/>
    </location>
</feature>
<keyword evidence="5" id="KW-0418">Kinase</keyword>
<feature type="transmembrane region" description="Helical" evidence="9">
    <location>
        <begin position="303"/>
        <end position="327"/>
    </location>
</feature>
<dbReference type="SUPFAM" id="SSF52172">
    <property type="entry name" value="CheY-like"/>
    <property type="match status" value="1"/>
</dbReference>
<feature type="transmembrane region" description="Helical" evidence="9">
    <location>
        <begin position="360"/>
        <end position="379"/>
    </location>
</feature>
<dbReference type="InterPro" id="IPR003661">
    <property type="entry name" value="HisK_dim/P_dom"/>
</dbReference>
<keyword evidence="13" id="KW-1185">Reference proteome</keyword>
<feature type="modified residue" description="4-aspartylphosphate" evidence="7">
    <location>
        <position position="968"/>
    </location>
</feature>
<dbReference type="CDD" id="cd16922">
    <property type="entry name" value="HATPase_EvgS-ArcB-TorS-like"/>
    <property type="match status" value="1"/>
</dbReference>
<dbReference type="PRINTS" id="PR00344">
    <property type="entry name" value="BCTRLSENSOR"/>
</dbReference>
<dbReference type="PANTHER" id="PTHR43047">
    <property type="entry name" value="TWO-COMPONENT HISTIDINE PROTEIN KINASE"/>
    <property type="match status" value="1"/>
</dbReference>
<dbReference type="PROSITE" id="PS50109">
    <property type="entry name" value="HIS_KIN"/>
    <property type="match status" value="1"/>
</dbReference>
<keyword evidence="9" id="KW-1133">Transmembrane helix</keyword>
<feature type="transmembrane region" description="Helical" evidence="9">
    <location>
        <begin position="385"/>
        <end position="406"/>
    </location>
</feature>
<dbReference type="SMART" id="SM00388">
    <property type="entry name" value="HisKA"/>
    <property type="match status" value="1"/>
</dbReference>
<dbReference type="KEGG" id="ssan:NX02_06950"/>
<feature type="domain" description="Response regulatory" evidence="11">
    <location>
        <begin position="919"/>
        <end position="1034"/>
    </location>
</feature>
<dbReference type="SMART" id="SM00387">
    <property type="entry name" value="HATPase_c"/>
    <property type="match status" value="1"/>
</dbReference>
<dbReference type="InterPro" id="IPR004358">
    <property type="entry name" value="Sig_transdc_His_kin-like_C"/>
</dbReference>
<gene>
    <name evidence="12" type="ORF">NX02_06950</name>
</gene>
<dbReference type="eggNOG" id="COG2205">
    <property type="taxonomic scope" value="Bacteria"/>
</dbReference>
<evidence type="ECO:0000256" key="8">
    <source>
        <dbReference type="SAM" id="MobiDB-lite"/>
    </source>
</evidence>
<dbReference type="STRING" id="1123269.NX02_06950"/>
<feature type="transmembrane region" description="Helical" evidence="9">
    <location>
        <begin position="46"/>
        <end position="67"/>
    </location>
</feature>
<dbReference type="Gene3D" id="3.40.50.2300">
    <property type="match status" value="1"/>
</dbReference>
<proteinExistence type="predicted"/>
<feature type="transmembrane region" description="Helical" evidence="9">
    <location>
        <begin position="107"/>
        <end position="130"/>
    </location>
</feature>
<dbReference type="InterPro" id="IPR036097">
    <property type="entry name" value="HisK_dim/P_sf"/>
</dbReference>
<feature type="transmembrane region" description="Helical" evidence="9">
    <location>
        <begin position="150"/>
        <end position="169"/>
    </location>
</feature>
<evidence type="ECO:0000256" key="5">
    <source>
        <dbReference type="ARBA" id="ARBA00022777"/>
    </source>
</evidence>
<dbReference type="Pfam" id="PF00072">
    <property type="entry name" value="Response_reg"/>
    <property type="match status" value="1"/>
</dbReference>
<accession>W0A9G5</accession>
<dbReference type="EMBL" id="CP006644">
    <property type="protein sequence ID" value="AHE53117.1"/>
    <property type="molecule type" value="Genomic_DNA"/>
</dbReference>
<feature type="transmembrane region" description="Helical" evidence="9">
    <location>
        <begin position="73"/>
        <end position="95"/>
    </location>
</feature>
<sequence length="1129" mass="121666">MKQPAYIYREKRLYNKWAASQTLEDYALRYTADHARKWSAAKVANTAIGASAFLACEAIGAAITLTYGFSNSVAAILAAVVLMFAIGFPIAYHSARHGLDIDLLTRGAGFGYLGSTITSLIYASFTFLLFSVEASIMAVALRAMFGVPMSLAYLLSSVVVIPIAIWGMSAITRFQTVTQPIWVVLQLLPIVYILALGRPALDEWSRFTGLFGAADGGVSLLHFGLAFSTLLSLLPQIGEQADYLRFLPPRARTGGTRWWLALIAGGPGWTLIGGVKLLLGSFLADYALRHGIAAADAASPTDLFLTIFTAMTSHSGLALVVTGVFIITCQLKINVTNAYAGSIAWSNFFARLTHSHPGRVVWLIFNVVLALLLMEIGIIDAIEGVLIFYANVAAGWIGALAADLTVSKPLGLSPRGIEFKRAHLYDINPVGVGAMLLSIAASTVSLLGVLGPLPQAFAPAIGIAVAFVAAPAIALATRSRYYLARQSALPARAGAQRCVICENDFEPSDMAHCPVYAAPICSLCCTLEARCHDRCKEGSRATQQIAGWLEKLMPRRVARHVHTPVGHFVAVLGFITACNAAVLGLIHWQYVGRAPGADLHVGPVLLGVFLVFTLLAGVVAWIIVLAHESRRGAMRETAHHVQMLVEEIAAHDVTDQQLEKARQAAEAANAAKSRYLVSVSHEIRSPLNSIYGYAQLLERGSDVAPVEAAKVIRRSAEHLTNLVEGLLDISQVESGVLRINRDTVRLPAFLDQITNMFRPQAQAKGIGFVYDRPERLPEFVHTDQKRLRQILINLLSNAIKFTEQGQVIFRVTYRSQLATIEIVDTGIGIEADDLQRIFAPFERGRSRTALRQQGVGLGLSITNALIQILGGEIRVTSEPGKGTCFTVRLMLSQAAGSTAANADAPHSEAITGYAGPRRSILLIDDDPTQISVLRNLLEPIGFAIDAALDGEAGIARAAMARPDLVLLDISMPGLSGWEAARLLRQAHGPAIRIVMVSADAHEYRRGGDGRDSHDMFLLKPVELNSLLDLIADQLDLQWLAASDDQHAAPPPDRGGGTPQTLPGEALPYLADLEQLVKIGHVRGIEGKIRELAAAVPQAAAAADEFLSCLDQFDLKRLAAAIKTRRAHAR</sequence>
<dbReference type="PROSITE" id="PS50110">
    <property type="entry name" value="RESPONSE_REGULATORY"/>
    <property type="match status" value="1"/>
</dbReference>
<evidence type="ECO:0000259" key="11">
    <source>
        <dbReference type="PROSITE" id="PS50110"/>
    </source>
</evidence>
<dbReference type="Proteomes" id="UP000018851">
    <property type="component" value="Chromosome"/>
</dbReference>
<keyword evidence="9" id="KW-0812">Transmembrane</keyword>
<feature type="transmembrane region" description="Helical" evidence="9">
    <location>
        <begin position="600"/>
        <end position="626"/>
    </location>
</feature>
<dbReference type="InterPro" id="IPR003594">
    <property type="entry name" value="HATPase_dom"/>
</dbReference>
<dbReference type="SUPFAM" id="SSF55874">
    <property type="entry name" value="ATPase domain of HSP90 chaperone/DNA topoisomerase II/histidine kinase"/>
    <property type="match status" value="1"/>
</dbReference>
<dbReference type="GO" id="GO:0005886">
    <property type="term" value="C:plasma membrane"/>
    <property type="evidence" value="ECO:0007669"/>
    <property type="project" value="TreeGrafter"/>
</dbReference>
<dbReference type="PANTHER" id="PTHR43047:SF72">
    <property type="entry name" value="OSMOSENSING HISTIDINE PROTEIN KINASE SLN1"/>
    <property type="match status" value="1"/>
</dbReference>
<protein>
    <recommendedName>
        <fullName evidence="2">histidine kinase</fullName>
        <ecNumber evidence="2">2.7.13.3</ecNumber>
    </recommendedName>
</protein>
<feature type="transmembrane region" description="Helical" evidence="9">
    <location>
        <begin position="258"/>
        <end position="283"/>
    </location>
</feature>
<dbReference type="eggNOG" id="COG0784">
    <property type="taxonomic scope" value="Bacteria"/>
</dbReference>
<keyword evidence="9" id="KW-0472">Membrane</keyword>
<dbReference type="Gene3D" id="1.10.4160.10">
    <property type="entry name" value="Hydantoin permease"/>
    <property type="match status" value="1"/>
</dbReference>
<dbReference type="InterPro" id="IPR001789">
    <property type="entry name" value="Sig_transdc_resp-reg_receiver"/>
</dbReference>
<dbReference type="Pfam" id="PF00512">
    <property type="entry name" value="HisKA"/>
    <property type="match status" value="1"/>
</dbReference>
<organism evidence="12 13">
    <name type="scientific">Sphingomonas sanxanigenens DSM 19645 = NX02</name>
    <dbReference type="NCBI Taxonomy" id="1123269"/>
    <lineage>
        <taxon>Bacteria</taxon>
        <taxon>Pseudomonadati</taxon>
        <taxon>Pseudomonadota</taxon>
        <taxon>Alphaproteobacteria</taxon>
        <taxon>Sphingomonadales</taxon>
        <taxon>Sphingomonadaceae</taxon>
        <taxon>Sphingomonas</taxon>
    </lineage>
</organism>
<feature type="region of interest" description="Disordered" evidence="8">
    <location>
        <begin position="1044"/>
        <end position="1063"/>
    </location>
</feature>
<dbReference type="GO" id="GO:0000155">
    <property type="term" value="F:phosphorelay sensor kinase activity"/>
    <property type="evidence" value="ECO:0007669"/>
    <property type="project" value="InterPro"/>
</dbReference>
<keyword evidence="4" id="KW-0808">Transferase</keyword>
<dbReference type="CDD" id="cd17546">
    <property type="entry name" value="REC_hyHK_CKI1_RcsC-like"/>
    <property type="match status" value="1"/>
</dbReference>
<feature type="transmembrane region" description="Helical" evidence="9">
    <location>
        <begin position="181"/>
        <end position="200"/>
    </location>
</feature>
<dbReference type="GO" id="GO:0009927">
    <property type="term" value="F:histidine phosphotransfer kinase activity"/>
    <property type="evidence" value="ECO:0007669"/>
    <property type="project" value="TreeGrafter"/>
</dbReference>
<dbReference type="Gene3D" id="1.10.287.130">
    <property type="match status" value="1"/>
</dbReference>
<dbReference type="PATRIC" id="fig|1123269.5.peg.1346"/>
<feature type="transmembrane region" description="Helical" evidence="9">
    <location>
        <begin position="427"/>
        <end position="450"/>
    </location>
</feature>
<feature type="transmembrane region" description="Helical" evidence="9">
    <location>
        <begin position="220"/>
        <end position="237"/>
    </location>
</feature>
<keyword evidence="6" id="KW-0902">Two-component regulatory system</keyword>
<evidence type="ECO:0000256" key="2">
    <source>
        <dbReference type="ARBA" id="ARBA00012438"/>
    </source>
</evidence>
<evidence type="ECO:0000256" key="4">
    <source>
        <dbReference type="ARBA" id="ARBA00022679"/>
    </source>
</evidence>
<evidence type="ECO:0000256" key="6">
    <source>
        <dbReference type="ARBA" id="ARBA00023012"/>
    </source>
</evidence>
<dbReference type="AlphaFoldDB" id="W0A9G5"/>
<comment type="catalytic activity">
    <reaction evidence="1">
        <text>ATP + protein L-histidine = ADP + protein N-phospho-L-histidine.</text>
        <dbReference type="EC" id="2.7.13.3"/>
    </reaction>
</comment>
<dbReference type="CDD" id="cd00082">
    <property type="entry name" value="HisKA"/>
    <property type="match status" value="1"/>
</dbReference>
<name>W0A9G5_9SPHN</name>
<reference evidence="12 13" key="1">
    <citation type="submission" date="2013-07" db="EMBL/GenBank/DDBJ databases">
        <title>Completed genome of Sphingomonas sanxanigenens NX02.</title>
        <authorList>
            <person name="Ma T."/>
            <person name="Huang H."/>
            <person name="Wu M."/>
            <person name="Li X."/>
            <person name="Li G."/>
        </authorList>
    </citation>
    <scope>NUCLEOTIDE SEQUENCE [LARGE SCALE GENOMIC DNA]</scope>
    <source>
        <strain evidence="12 13">NX02</strain>
    </source>
</reference>
<evidence type="ECO:0000256" key="1">
    <source>
        <dbReference type="ARBA" id="ARBA00000085"/>
    </source>
</evidence>